<dbReference type="EMBL" id="QGKW02000276">
    <property type="protein sequence ID" value="KAF2609441.1"/>
    <property type="molecule type" value="Genomic_DNA"/>
</dbReference>
<comment type="caution">
    <text evidence="1">The sequence shown here is derived from an EMBL/GenBank/DDBJ whole genome shotgun (WGS) entry which is preliminary data.</text>
</comment>
<protein>
    <submittedName>
        <fullName evidence="1">Uncharacterized protein</fullName>
    </submittedName>
</protein>
<dbReference type="Proteomes" id="UP000712281">
    <property type="component" value="Unassembled WGS sequence"/>
</dbReference>
<sequence>MVKKTTHERSQVLNKIWSKGSLTDASDRDAVLVIPLQQGGENGDVLVRRMHISWGRKAWCDAHLVGEKSTFDGKVMKNLVAFGARKEESSESSDSDVDTDEEEYHMLLNKWLNLKNENLRLQHDLVQSRSTSKSGAKEACQEVRRDVRQEARQEVPKHGCAAGTRKETDRCISNCIMPSKKQHQM</sequence>
<accession>A0A8S9LUJ3</accession>
<evidence type="ECO:0000313" key="2">
    <source>
        <dbReference type="Proteomes" id="UP000712281"/>
    </source>
</evidence>
<proteinExistence type="predicted"/>
<gene>
    <name evidence="1" type="ORF">F2Q68_00043781</name>
</gene>
<name>A0A8S9LUJ3_BRACR</name>
<reference evidence="1" key="1">
    <citation type="submission" date="2019-12" db="EMBL/GenBank/DDBJ databases">
        <title>Genome sequencing and annotation of Brassica cretica.</title>
        <authorList>
            <person name="Studholme D.J."/>
            <person name="Sarris P.F."/>
        </authorList>
    </citation>
    <scope>NUCLEOTIDE SEQUENCE</scope>
    <source>
        <strain evidence="1">PFS-001/15</strain>
        <tissue evidence="1">Leaf</tissue>
    </source>
</reference>
<dbReference type="AlphaFoldDB" id="A0A8S9LUJ3"/>
<organism evidence="1 2">
    <name type="scientific">Brassica cretica</name>
    <name type="common">Mustard</name>
    <dbReference type="NCBI Taxonomy" id="69181"/>
    <lineage>
        <taxon>Eukaryota</taxon>
        <taxon>Viridiplantae</taxon>
        <taxon>Streptophyta</taxon>
        <taxon>Embryophyta</taxon>
        <taxon>Tracheophyta</taxon>
        <taxon>Spermatophyta</taxon>
        <taxon>Magnoliopsida</taxon>
        <taxon>eudicotyledons</taxon>
        <taxon>Gunneridae</taxon>
        <taxon>Pentapetalae</taxon>
        <taxon>rosids</taxon>
        <taxon>malvids</taxon>
        <taxon>Brassicales</taxon>
        <taxon>Brassicaceae</taxon>
        <taxon>Brassiceae</taxon>
        <taxon>Brassica</taxon>
    </lineage>
</organism>
<evidence type="ECO:0000313" key="1">
    <source>
        <dbReference type="EMBL" id="KAF2609441.1"/>
    </source>
</evidence>